<dbReference type="InterPro" id="IPR023214">
    <property type="entry name" value="HAD_sf"/>
</dbReference>
<proteinExistence type="predicted"/>
<dbReference type="AlphaFoldDB" id="A0A1D6J964"/>
<name>A0A1D6J964_MAIZE</name>
<reference evidence="1" key="1">
    <citation type="submission" date="2015-12" db="EMBL/GenBank/DDBJ databases">
        <title>Update maize B73 reference genome by single molecule sequencing technologies.</title>
        <authorList>
            <consortium name="Maize Genome Sequencing Project"/>
            <person name="Ware D."/>
        </authorList>
    </citation>
    <scope>NUCLEOTIDE SEQUENCE</scope>
    <source>
        <tissue evidence="1">Seedling</tissue>
    </source>
</reference>
<dbReference type="InterPro" id="IPR036412">
    <property type="entry name" value="HAD-like_sf"/>
</dbReference>
<gene>
    <name evidence="1" type="ORF">ZEAMMB73_Zm00001d025747</name>
</gene>
<organism evidence="1">
    <name type="scientific">Zea mays</name>
    <name type="common">Maize</name>
    <dbReference type="NCBI Taxonomy" id="4577"/>
    <lineage>
        <taxon>Eukaryota</taxon>
        <taxon>Viridiplantae</taxon>
        <taxon>Streptophyta</taxon>
        <taxon>Embryophyta</taxon>
        <taxon>Tracheophyta</taxon>
        <taxon>Spermatophyta</taxon>
        <taxon>Magnoliopsida</taxon>
        <taxon>Liliopsida</taxon>
        <taxon>Poales</taxon>
        <taxon>Poaceae</taxon>
        <taxon>PACMAD clade</taxon>
        <taxon>Panicoideae</taxon>
        <taxon>Andropogonodae</taxon>
        <taxon>Andropogoneae</taxon>
        <taxon>Tripsacinae</taxon>
        <taxon>Zea</taxon>
    </lineage>
</organism>
<dbReference type="SUPFAM" id="SSF56784">
    <property type="entry name" value="HAD-like"/>
    <property type="match status" value="1"/>
</dbReference>
<dbReference type="EMBL" id="CM000786">
    <property type="protein sequence ID" value="AQK44461.1"/>
    <property type="molecule type" value="Genomic_DNA"/>
</dbReference>
<dbReference type="Gene3D" id="3.40.50.1000">
    <property type="entry name" value="HAD superfamily/HAD-like"/>
    <property type="match status" value="1"/>
</dbReference>
<sequence length="96" mass="10714">MCECFKCNNKPYSPRQVFQILTFLHDRFGITTSQICMVGDRLDTDILFGQNGGCKTLLVLSGVTSLQTLQSPDNSIQPDFYTNQISDFLTLKAATV</sequence>
<dbReference type="PANTHER" id="PTHR19288:SF46">
    <property type="entry name" value="HALOACID DEHALOGENASE-LIKE HYDROLASE DOMAIN-CONTAINING PROTEIN 2"/>
    <property type="match status" value="1"/>
</dbReference>
<dbReference type="ExpressionAtlas" id="A0A1D6J964">
    <property type="expression patterns" value="baseline and differential"/>
</dbReference>
<accession>A0A1D6J964</accession>
<dbReference type="PANTHER" id="PTHR19288">
    <property type="entry name" value="4-NITROPHENYLPHOSPHATASE-RELATED"/>
    <property type="match status" value="1"/>
</dbReference>
<dbReference type="Pfam" id="PF13242">
    <property type="entry name" value="Hydrolase_like"/>
    <property type="match status" value="1"/>
</dbReference>
<protein>
    <submittedName>
        <fullName evidence="1">Phosphoglycolate phosphatase 1A chloroplastic</fullName>
    </submittedName>
</protein>
<evidence type="ECO:0000313" key="1">
    <source>
        <dbReference type="EMBL" id="AQK44461.1"/>
    </source>
</evidence>